<evidence type="ECO:0000313" key="3">
    <source>
        <dbReference type="EMBL" id="KAA8911410.1"/>
    </source>
</evidence>
<keyword evidence="4" id="KW-1185">Reference proteome</keyword>
<feature type="transmembrane region" description="Helical" evidence="1">
    <location>
        <begin position="320"/>
        <end position="343"/>
    </location>
</feature>
<protein>
    <submittedName>
        <fullName evidence="3">Uncharacterized protein</fullName>
    </submittedName>
</protein>
<organism evidence="3 4">
    <name type="scientific">Sphaerosporella brunnea</name>
    <dbReference type="NCBI Taxonomy" id="1250544"/>
    <lineage>
        <taxon>Eukaryota</taxon>
        <taxon>Fungi</taxon>
        <taxon>Dikarya</taxon>
        <taxon>Ascomycota</taxon>
        <taxon>Pezizomycotina</taxon>
        <taxon>Pezizomycetes</taxon>
        <taxon>Pezizales</taxon>
        <taxon>Pyronemataceae</taxon>
        <taxon>Sphaerosporella</taxon>
    </lineage>
</organism>
<name>A0A5J5F4H7_9PEZI</name>
<reference evidence="3 4" key="1">
    <citation type="submission" date="2019-09" db="EMBL/GenBank/DDBJ databases">
        <title>Draft genome of the ectomycorrhizal ascomycete Sphaerosporella brunnea.</title>
        <authorList>
            <consortium name="DOE Joint Genome Institute"/>
            <person name="Benucci G.M."/>
            <person name="Marozzi G."/>
            <person name="Antonielli L."/>
            <person name="Sanchez S."/>
            <person name="Marco P."/>
            <person name="Wang X."/>
            <person name="Falini L.B."/>
            <person name="Barry K."/>
            <person name="Haridas S."/>
            <person name="Lipzen A."/>
            <person name="Labutti K."/>
            <person name="Grigoriev I.V."/>
            <person name="Murat C."/>
            <person name="Martin F."/>
            <person name="Albertini E."/>
            <person name="Donnini D."/>
            <person name="Bonito G."/>
        </authorList>
    </citation>
    <scope>NUCLEOTIDE SEQUENCE [LARGE SCALE GENOMIC DNA]</scope>
    <source>
        <strain evidence="3 4">Sb_GMNB300</strain>
    </source>
</reference>
<keyword evidence="2" id="KW-0732">Signal</keyword>
<dbReference type="PANTHER" id="PTHR35043">
    <property type="entry name" value="TRANSCRIPTION FACTOR DOMAIN-CONTAINING PROTEIN"/>
    <property type="match status" value="1"/>
</dbReference>
<keyword evidence="1" id="KW-1133">Transmembrane helix</keyword>
<gene>
    <name evidence="3" type="ORF">FN846DRAFT_440923</name>
</gene>
<feature type="signal peptide" evidence="2">
    <location>
        <begin position="1"/>
        <end position="19"/>
    </location>
</feature>
<feature type="transmembrane region" description="Helical" evidence="1">
    <location>
        <begin position="350"/>
        <end position="372"/>
    </location>
</feature>
<evidence type="ECO:0000256" key="2">
    <source>
        <dbReference type="SAM" id="SignalP"/>
    </source>
</evidence>
<dbReference type="PANTHER" id="PTHR35043:SF7">
    <property type="entry name" value="TRANSCRIPTION FACTOR DOMAIN-CONTAINING PROTEIN"/>
    <property type="match status" value="1"/>
</dbReference>
<feature type="transmembrane region" description="Helical" evidence="1">
    <location>
        <begin position="430"/>
        <end position="452"/>
    </location>
</feature>
<dbReference type="EMBL" id="VXIS01000036">
    <property type="protein sequence ID" value="KAA8911410.1"/>
    <property type="molecule type" value="Genomic_DNA"/>
</dbReference>
<feature type="chain" id="PRO_5023887889" evidence="2">
    <location>
        <begin position="20"/>
        <end position="492"/>
    </location>
</feature>
<proteinExistence type="predicted"/>
<accession>A0A5J5F4H7</accession>
<dbReference type="InParanoid" id="A0A5J5F4H7"/>
<dbReference type="Proteomes" id="UP000326924">
    <property type="component" value="Unassembled WGS sequence"/>
</dbReference>
<feature type="transmembrane region" description="Helical" evidence="1">
    <location>
        <begin position="91"/>
        <end position="107"/>
    </location>
</feature>
<comment type="caution">
    <text evidence="3">The sequence shown here is derived from an EMBL/GenBank/DDBJ whole genome shotgun (WGS) entry which is preliminary data.</text>
</comment>
<evidence type="ECO:0000313" key="4">
    <source>
        <dbReference type="Proteomes" id="UP000326924"/>
    </source>
</evidence>
<dbReference type="AlphaFoldDB" id="A0A5J5F4H7"/>
<feature type="transmembrane region" description="Helical" evidence="1">
    <location>
        <begin position="248"/>
        <end position="268"/>
    </location>
</feature>
<feature type="transmembrane region" description="Helical" evidence="1">
    <location>
        <begin position="55"/>
        <end position="71"/>
    </location>
</feature>
<keyword evidence="1" id="KW-0812">Transmembrane</keyword>
<evidence type="ECO:0000256" key="1">
    <source>
        <dbReference type="SAM" id="Phobius"/>
    </source>
</evidence>
<dbReference type="OrthoDB" id="9451547at2759"/>
<sequence length="492" mass="54605">MITLIAVYFVASLGSGAHGAPMQLWQPPFENITALQHEIAPRWVPGSRARGTFEILYSCTFTLALCVYTAIHLNVPPPEPHFTFLRRKTKWALIALLAPELVLYTAWDQWNQARGYRAQLNGLGEALRDVLVLPAFPAQPHFATRTNPRVGAKLKFRKLTMQDGFYAAMGGYVVNLPDGKGKWRKSTLTVDGAIKLGKLNPSTIAYHQTIEDKSNADILAKILVCFQVSFLVIQSICRKASGYPLTLLEVHTLVHVVCALLMYLLWFYKPLDIHDPVVVEATEDVVSLFKDEIPDKSRYLCSRARNIRTFKGSTSGSFQAGFVLLVLCASYSGIHLSTWNFFFPTDVEKYIWKVSCIIATCGSVAAPGWLWFSAPNSSDFHEVFNSVLQALGEDSRDSRLYHEFLGLIRTLPGTTNGGSWTQGPPIALKAFLGFILLVIRLLSLLLLGLGVLMTPLFLLARAALVVEAFASIRSVPAGVYANVDWAQYIPHI</sequence>
<keyword evidence="1" id="KW-0472">Membrane</keyword>